<dbReference type="PANTHER" id="PTHR10290:SF3">
    <property type="entry name" value="DNA TOPOISOMERASE 1"/>
    <property type="match status" value="1"/>
</dbReference>
<dbReference type="Proteomes" id="UP000663851">
    <property type="component" value="Unassembled WGS sequence"/>
</dbReference>
<evidence type="ECO:0000259" key="2">
    <source>
        <dbReference type="Pfam" id="PF02919"/>
    </source>
</evidence>
<feature type="compositionally biased region" description="Basic and acidic residues" evidence="1">
    <location>
        <begin position="169"/>
        <end position="184"/>
    </location>
</feature>
<dbReference type="Pfam" id="PF02919">
    <property type="entry name" value="Topoisom_I_N"/>
    <property type="match status" value="2"/>
</dbReference>
<comment type="caution">
    <text evidence="5">The sequence shown here is derived from an EMBL/GenBank/DDBJ whole genome shotgun (WGS) entry which is preliminary data.</text>
</comment>
<dbReference type="GO" id="GO:0003917">
    <property type="term" value="F:DNA topoisomerase type I (single strand cut, ATP-independent) activity"/>
    <property type="evidence" value="ECO:0007669"/>
    <property type="project" value="InterPro"/>
</dbReference>
<keyword evidence="6" id="KW-1185">Reference proteome</keyword>
<dbReference type="EMBL" id="CAJOBO010001150">
    <property type="protein sequence ID" value="CAF4344510.1"/>
    <property type="molecule type" value="Genomic_DNA"/>
</dbReference>
<feature type="domain" description="DNA topoisomerase I DNA binding eukaryotic-type" evidence="2">
    <location>
        <begin position="25"/>
        <end position="96"/>
    </location>
</feature>
<evidence type="ECO:0000313" key="6">
    <source>
        <dbReference type="Proteomes" id="UP000663873"/>
    </source>
</evidence>
<protein>
    <recommendedName>
        <fullName evidence="2">DNA topoisomerase I DNA binding eukaryotic-type domain-containing protein</fullName>
    </recommendedName>
</protein>
<dbReference type="InterPro" id="IPR008336">
    <property type="entry name" value="TopoI_DNA-bd_euk"/>
</dbReference>
<dbReference type="GO" id="GO:0003677">
    <property type="term" value="F:DNA binding"/>
    <property type="evidence" value="ECO:0007669"/>
    <property type="project" value="InterPro"/>
</dbReference>
<dbReference type="PANTHER" id="PTHR10290">
    <property type="entry name" value="DNA TOPOISOMERASE I"/>
    <property type="match status" value="1"/>
</dbReference>
<gene>
    <name evidence="4" type="ORF">HFQ381_LOCUS16323</name>
    <name evidence="3" type="ORF">TIS948_LOCUS7386</name>
    <name evidence="5" type="ORF">UJA718_LOCUS18417</name>
</gene>
<sequence length="184" mass="21772">MYGDGEKKKNTQMVVNGQHWNIEVQIFPPPYEPLQNNVNFFYHGLSYCTEVKLEEATEEIMTFYAHMLDRDYTSKEVFNNNFMTDWRKSMAQAELSNYFKPQTEQREAMEYGFGMWEKNQQPVGNYKIEPLGLFRGLGKHPKMGRVKKRINPEDIIINIGRETQIPKPPEGHHWKEVRHDNKVS</sequence>
<evidence type="ECO:0000313" key="5">
    <source>
        <dbReference type="EMBL" id="CAF4391002.1"/>
    </source>
</evidence>
<dbReference type="GO" id="GO:0006260">
    <property type="term" value="P:DNA replication"/>
    <property type="evidence" value="ECO:0007669"/>
    <property type="project" value="TreeGrafter"/>
</dbReference>
<accession>A0A820NMN3</accession>
<dbReference type="Gene3D" id="2.170.11.10">
    <property type="entry name" value="DNA Topoisomerase I, domain 2"/>
    <property type="match status" value="1"/>
</dbReference>
<name>A0A820NMN3_9BILA</name>
<evidence type="ECO:0000313" key="4">
    <source>
        <dbReference type="EMBL" id="CAF4344510.1"/>
    </source>
</evidence>
<organism evidence="5 6">
    <name type="scientific">Rotaria socialis</name>
    <dbReference type="NCBI Taxonomy" id="392032"/>
    <lineage>
        <taxon>Eukaryota</taxon>
        <taxon>Metazoa</taxon>
        <taxon>Spiralia</taxon>
        <taxon>Gnathifera</taxon>
        <taxon>Rotifera</taxon>
        <taxon>Eurotatoria</taxon>
        <taxon>Bdelloidea</taxon>
        <taxon>Philodinida</taxon>
        <taxon>Philodinidae</taxon>
        <taxon>Rotaria</taxon>
    </lineage>
</organism>
<dbReference type="AlphaFoldDB" id="A0A820NMN3"/>
<dbReference type="InterPro" id="IPR036202">
    <property type="entry name" value="TopoI_DNA-bd_euk_N_sf"/>
</dbReference>
<dbReference type="InterPro" id="IPR013030">
    <property type="entry name" value="DNA_topo_DNA_db_N_dom2"/>
</dbReference>
<dbReference type="EMBL" id="CAJNXB010000887">
    <property type="protein sequence ID" value="CAF3109576.1"/>
    <property type="molecule type" value="Genomic_DNA"/>
</dbReference>
<dbReference type="Proteomes" id="UP000663825">
    <property type="component" value="Unassembled WGS sequence"/>
</dbReference>
<evidence type="ECO:0000313" key="3">
    <source>
        <dbReference type="EMBL" id="CAF3109576.1"/>
    </source>
</evidence>
<feature type="region of interest" description="Disordered" evidence="1">
    <location>
        <begin position="161"/>
        <end position="184"/>
    </location>
</feature>
<dbReference type="GO" id="GO:0006265">
    <property type="term" value="P:DNA topological change"/>
    <property type="evidence" value="ECO:0007669"/>
    <property type="project" value="InterPro"/>
</dbReference>
<evidence type="ECO:0000256" key="1">
    <source>
        <dbReference type="SAM" id="MobiDB-lite"/>
    </source>
</evidence>
<dbReference type="GO" id="GO:0005730">
    <property type="term" value="C:nucleolus"/>
    <property type="evidence" value="ECO:0007669"/>
    <property type="project" value="TreeGrafter"/>
</dbReference>
<feature type="domain" description="DNA topoisomerase I DNA binding eukaryotic-type" evidence="2">
    <location>
        <begin position="103"/>
        <end position="183"/>
    </location>
</feature>
<dbReference type="InterPro" id="IPR051062">
    <property type="entry name" value="Topoisomerase_IB"/>
</dbReference>
<dbReference type="SUPFAM" id="SSF56741">
    <property type="entry name" value="Eukaryotic DNA topoisomerase I, N-terminal DNA-binding fragment"/>
    <property type="match status" value="1"/>
</dbReference>
<dbReference type="GO" id="GO:0005694">
    <property type="term" value="C:chromosome"/>
    <property type="evidence" value="ECO:0007669"/>
    <property type="project" value="InterPro"/>
</dbReference>
<dbReference type="EMBL" id="CAJOBP010003120">
    <property type="protein sequence ID" value="CAF4391002.1"/>
    <property type="molecule type" value="Genomic_DNA"/>
</dbReference>
<dbReference type="GO" id="GO:0007059">
    <property type="term" value="P:chromosome segregation"/>
    <property type="evidence" value="ECO:0007669"/>
    <property type="project" value="TreeGrafter"/>
</dbReference>
<dbReference type="Proteomes" id="UP000663873">
    <property type="component" value="Unassembled WGS sequence"/>
</dbReference>
<proteinExistence type="predicted"/>
<dbReference type="OrthoDB" id="10070326at2759"/>
<reference evidence="5" key="1">
    <citation type="submission" date="2021-02" db="EMBL/GenBank/DDBJ databases">
        <authorList>
            <person name="Nowell W R."/>
        </authorList>
    </citation>
    <scope>NUCLEOTIDE SEQUENCE</scope>
</reference>